<gene>
    <name evidence="2" type="ORF">BD935_00530</name>
</gene>
<dbReference type="Proteomes" id="UP000183080">
    <property type="component" value="Unassembled WGS sequence"/>
</dbReference>
<comment type="caution">
    <text evidence="2">The sequence shown here is derived from an EMBL/GenBank/DDBJ whole genome shotgun (WGS) entry which is preliminary data.</text>
</comment>
<proteinExistence type="predicted"/>
<reference evidence="2 3" key="1">
    <citation type="submission" date="2016-08" db="EMBL/GenBank/DDBJ databases">
        <title>New Insights into Marine Group III Euryarchaeota, from dark to light.</title>
        <authorList>
            <person name="Haro-Moreno J.M."/>
            <person name="Rodriguez-Valera F."/>
            <person name="Lopez-Garcia P."/>
            <person name="Moreira D."/>
            <person name="Martin-Cuadrado A.B."/>
        </authorList>
    </citation>
    <scope>NUCLEOTIDE SEQUENCE [LARGE SCALE GENOMIC DNA]</scope>
    <source>
        <strain evidence="2">CG-Epi1</strain>
    </source>
</reference>
<accession>A0A1J5UAH3</accession>
<name>A0A1J5UAH3_9ARCH</name>
<evidence type="ECO:0000313" key="3">
    <source>
        <dbReference type="Proteomes" id="UP000183080"/>
    </source>
</evidence>
<evidence type="ECO:0000313" key="2">
    <source>
        <dbReference type="EMBL" id="OIR21254.1"/>
    </source>
</evidence>
<sequence length="673" mass="71797">MSYVRNLILFATFIFIGISASNASADADDFNLDYDDPANGESNVDPENIIEMKVQIENVVNQPMSFEMKILNDDDLQSSGIDVWWSHNGDDTLTSKSDTIPKVDVSDNSVKNGITVSVEATENAVYGDYQIELRCKDKDSNELEELSLSLTVNEKAAVSLQLTEGGDALGSVDIDNQTTYEIQVNNDGNKLDTFSLSVNGNDWETEFEDSEVTIEAFTSQIIILTITTDDDVNFGDDDSVTITAVSQNDPSIDDDLSLTTQVRVKYGLLFDTASSSNSVSGEPGATVSFNFNLVNKWSESINYEVKKKDWYRGTEGNRPEGWSDSTGTGTLDGFQETNSARFSVTISSGADAGEVVTIIVEAIASDDQGKGESVVMEVEVRVEGDYNVQLLMPGSNEISVNAEQLVPISSYIKVKNLAKVNDLIYVTAEWELGGNDWTLETPQPISLASNAEKSLFISVKAPKADAGGQATLKIRVESGGDSSKYDEQNIIFRVNTAQDSSGPQTEELGEESDFPVDPIWIVSIVLIIGLGSSAAFMLNQRSKGAFGGSGEKTEDFSDEWAGMEGAAAPPMTPAQTPPAAAPPVTPPPQPQAPPAAAPPPPPQPQAPPAAAPPPPQPEVPPAAAPAAPTVLTITVPEGVMAGQQIQIKAPTGQLVNVKVPEGCGPGSQFKIQI</sequence>
<dbReference type="STRING" id="1888995.BD935_00530"/>
<dbReference type="AlphaFoldDB" id="A0A1J5UAH3"/>
<feature type="region of interest" description="Disordered" evidence="1">
    <location>
        <begin position="563"/>
        <end position="625"/>
    </location>
</feature>
<evidence type="ECO:0000256" key="1">
    <source>
        <dbReference type="SAM" id="MobiDB-lite"/>
    </source>
</evidence>
<dbReference type="EMBL" id="MIZA01000001">
    <property type="protein sequence ID" value="OIR21254.1"/>
    <property type="molecule type" value="Genomic_DNA"/>
</dbReference>
<protein>
    <recommendedName>
        <fullName evidence="4">Alpha-galactosidase NEW3 domain-containing protein</fullName>
    </recommendedName>
</protein>
<feature type="compositionally biased region" description="Pro residues" evidence="1">
    <location>
        <begin position="570"/>
        <end position="623"/>
    </location>
</feature>
<evidence type="ECO:0008006" key="4">
    <source>
        <dbReference type="Google" id="ProtNLM"/>
    </source>
</evidence>
<organism evidence="2 3">
    <name type="scientific">Marine Group III euryarchaeote CG-Epi1</name>
    <dbReference type="NCBI Taxonomy" id="1888995"/>
    <lineage>
        <taxon>Archaea</taxon>
        <taxon>Methanobacteriati</taxon>
        <taxon>Thermoplasmatota</taxon>
        <taxon>Thermoplasmata</taxon>
        <taxon>Candidatus Thermoprofundales</taxon>
    </lineage>
</organism>